<dbReference type="Gene3D" id="1.25.40.10">
    <property type="entry name" value="Tetratricopeptide repeat domain"/>
    <property type="match status" value="1"/>
</dbReference>
<name>A0AAN5CVI8_9BILA</name>
<dbReference type="Pfam" id="PF22695">
    <property type="entry name" value="EST1-like_DNA_bind"/>
    <property type="match status" value="1"/>
</dbReference>
<keyword evidence="4" id="KW-1185">Reference proteome</keyword>
<feature type="region of interest" description="Disordered" evidence="1">
    <location>
        <begin position="229"/>
        <end position="259"/>
    </location>
</feature>
<reference evidence="4" key="1">
    <citation type="submission" date="2022-10" db="EMBL/GenBank/DDBJ databases">
        <title>Genome assembly of Pristionchus species.</title>
        <authorList>
            <person name="Yoshida K."/>
            <person name="Sommer R.J."/>
        </authorList>
    </citation>
    <scope>NUCLEOTIDE SEQUENCE [LARGE SCALE GENOMIC DNA]</scope>
    <source>
        <strain evidence="4">RS5460</strain>
    </source>
</reference>
<feature type="domain" description="EST1-like DNA-binding" evidence="2">
    <location>
        <begin position="15"/>
        <end position="149"/>
    </location>
</feature>
<proteinExistence type="predicted"/>
<dbReference type="Proteomes" id="UP001328107">
    <property type="component" value="Unassembled WGS sequence"/>
</dbReference>
<evidence type="ECO:0000313" key="4">
    <source>
        <dbReference type="Proteomes" id="UP001328107"/>
    </source>
</evidence>
<gene>
    <name evidence="3" type="ORF">PMAYCL1PPCAC_21574</name>
</gene>
<dbReference type="EMBL" id="BTRK01000005">
    <property type="protein sequence ID" value="GMR51379.1"/>
    <property type="molecule type" value="Genomic_DNA"/>
</dbReference>
<dbReference type="InterPro" id="IPR054534">
    <property type="entry name" value="EST1-like_DNA_bind"/>
</dbReference>
<feature type="region of interest" description="Disordered" evidence="1">
    <location>
        <begin position="308"/>
        <end position="363"/>
    </location>
</feature>
<dbReference type="AlphaFoldDB" id="A0AAN5CVI8"/>
<sequence>FQNRRFLASRMEQVRKYGSAVNKLYREEGVASTKAAAYRAKIRETIASLCSSDHSIDRDELLECMWQLAYYPVARGAQMDDHLRLVLCLLAGELQLMTPPSAVIFVYVGDLHRYQQSALSLRLARLYYTRAVMEDPEAARPLNQLSIMMDPLPALRCLLHAASCCKKFRATERNLEGRLSKLKESPSSSPSLIRLATLIEAAMTEKKTEEEPYKTAAKEWTESLKEFAKEMRGGKKKGQSPSAPQPVRNGVQQVQQGEEKKEKDTLLLLHCLSIAAGVAHPSNSSALIDLIQSSLRILLEREKEEEEEEVIKIGRRRRSASDSEEEERRVVRGRRRRDSEEDEDEEDLPGKGKKKEKDDSMPAAASPSLLVALSISLEWIQRVDERRTGGDQRYAPTKVIKGKMKLEQIVNMTLQRLNEMEGMTERVECLLDADLARKSLVEWRVVERMEGEEGDERAIEWIALWTASIVREEEGSIQQSPSGFVPRSDHSIMRKMAALHMNAQSNKNERPLSVVLQANVLERRLGKIRSLADRSHLIWYVPASELARLDETKSASKAARDALRFIETEQHTRVRVLPTGGIAEALARATAENAPTALLSLDTVKDAESLPPHTKCLHVDSFTHSYK</sequence>
<protein>
    <recommendedName>
        <fullName evidence="2">EST1-like DNA-binding domain-containing protein</fullName>
    </recommendedName>
</protein>
<evidence type="ECO:0000313" key="3">
    <source>
        <dbReference type="EMBL" id="GMR51379.1"/>
    </source>
</evidence>
<feature type="non-terminal residue" evidence="3">
    <location>
        <position position="1"/>
    </location>
</feature>
<accession>A0AAN5CVI8</accession>
<comment type="caution">
    <text evidence="3">The sequence shown here is derived from an EMBL/GenBank/DDBJ whole genome shotgun (WGS) entry which is preliminary data.</text>
</comment>
<dbReference type="Gene3D" id="3.40.50.1010">
    <property type="entry name" value="5'-nuclease"/>
    <property type="match status" value="1"/>
</dbReference>
<dbReference type="SUPFAM" id="SSF48452">
    <property type="entry name" value="TPR-like"/>
    <property type="match status" value="1"/>
</dbReference>
<evidence type="ECO:0000256" key="1">
    <source>
        <dbReference type="SAM" id="MobiDB-lite"/>
    </source>
</evidence>
<dbReference type="InterPro" id="IPR011990">
    <property type="entry name" value="TPR-like_helical_dom_sf"/>
</dbReference>
<evidence type="ECO:0000259" key="2">
    <source>
        <dbReference type="Pfam" id="PF22695"/>
    </source>
</evidence>
<organism evidence="3 4">
    <name type="scientific">Pristionchus mayeri</name>
    <dbReference type="NCBI Taxonomy" id="1317129"/>
    <lineage>
        <taxon>Eukaryota</taxon>
        <taxon>Metazoa</taxon>
        <taxon>Ecdysozoa</taxon>
        <taxon>Nematoda</taxon>
        <taxon>Chromadorea</taxon>
        <taxon>Rhabditida</taxon>
        <taxon>Rhabditina</taxon>
        <taxon>Diplogasteromorpha</taxon>
        <taxon>Diplogasteroidea</taxon>
        <taxon>Neodiplogasteridae</taxon>
        <taxon>Pristionchus</taxon>
    </lineage>
</organism>